<keyword evidence="3 5" id="KW-1133">Transmembrane helix</keyword>
<reference evidence="6 7" key="1">
    <citation type="submission" date="2016-10" db="EMBL/GenBank/DDBJ databases">
        <authorList>
            <person name="de Groot N.N."/>
        </authorList>
    </citation>
    <scope>NUCLEOTIDE SEQUENCE [LARGE SCALE GENOMIC DNA]</scope>
    <source>
        <strain evidence="6 7">DSM 527</strain>
    </source>
</reference>
<proteinExistence type="predicted"/>
<protein>
    <submittedName>
        <fullName evidence="6">Amino acid transporter</fullName>
    </submittedName>
</protein>
<dbReference type="Pfam" id="PF13520">
    <property type="entry name" value="AA_permease_2"/>
    <property type="match status" value="1"/>
</dbReference>
<organism evidence="6 7">
    <name type="scientific">Chitinophaga filiformis</name>
    <name type="common">Myxococcus filiformis</name>
    <name type="synonym">Flexibacter filiformis</name>
    <dbReference type="NCBI Taxonomy" id="104663"/>
    <lineage>
        <taxon>Bacteria</taxon>
        <taxon>Pseudomonadati</taxon>
        <taxon>Bacteroidota</taxon>
        <taxon>Chitinophagia</taxon>
        <taxon>Chitinophagales</taxon>
        <taxon>Chitinophagaceae</taxon>
        <taxon>Chitinophaga</taxon>
    </lineage>
</organism>
<feature type="transmembrane region" description="Helical" evidence="5">
    <location>
        <begin position="12"/>
        <end position="32"/>
    </location>
</feature>
<feature type="transmembrane region" description="Helical" evidence="5">
    <location>
        <begin position="44"/>
        <end position="69"/>
    </location>
</feature>
<evidence type="ECO:0000313" key="7">
    <source>
        <dbReference type="Proteomes" id="UP000199045"/>
    </source>
</evidence>
<evidence type="ECO:0000256" key="1">
    <source>
        <dbReference type="ARBA" id="ARBA00004141"/>
    </source>
</evidence>
<dbReference type="InterPro" id="IPR050598">
    <property type="entry name" value="AminoAcid_Transporter"/>
</dbReference>
<keyword evidence="4 5" id="KW-0472">Membrane</keyword>
<feature type="transmembrane region" description="Helical" evidence="5">
    <location>
        <begin position="235"/>
        <end position="259"/>
    </location>
</feature>
<dbReference type="EMBL" id="FNBN01000003">
    <property type="protein sequence ID" value="SDG12336.1"/>
    <property type="molecule type" value="Genomic_DNA"/>
</dbReference>
<feature type="transmembrane region" description="Helical" evidence="5">
    <location>
        <begin position="156"/>
        <end position="175"/>
    </location>
</feature>
<dbReference type="Gene3D" id="1.20.1740.10">
    <property type="entry name" value="Amino acid/polyamine transporter I"/>
    <property type="match status" value="1"/>
</dbReference>
<feature type="transmembrane region" description="Helical" evidence="5">
    <location>
        <begin position="415"/>
        <end position="432"/>
    </location>
</feature>
<dbReference type="PANTHER" id="PTHR11785">
    <property type="entry name" value="AMINO ACID TRANSPORTER"/>
    <property type="match status" value="1"/>
</dbReference>
<dbReference type="InterPro" id="IPR002293">
    <property type="entry name" value="AA/rel_permease1"/>
</dbReference>
<gene>
    <name evidence="6" type="ORF">SAMN04488121_103543</name>
</gene>
<evidence type="ECO:0000256" key="2">
    <source>
        <dbReference type="ARBA" id="ARBA00022692"/>
    </source>
</evidence>
<feature type="transmembrane region" description="Helical" evidence="5">
    <location>
        <begin position="279"/>
        <end position="304"/>
    </location>
</feature>
<dbReference type="Proteomes" id="UP000199045">
    <property type="component" value="Unassembled WGS sequence"/>
</dbReference>
<dbReference type="PIRSF" id="PIRSF006060">
    <property type="entry name" value="AA_transporter"/>
    <property type="match status" value="1"/>
</dbReference>
<evidence type="ECO:0000313" key="6">
    <source>
        <dbReference type="EMBL" id="SDG12336.1"/>
    </source>
</evidence>
<keyword evidence="2 5" id="KW-0812">Transmembrane</keyword>
<feature type="transmembrane region" description="Helical" evidence="5">
    <location>
        <begin position="329"/>
        <end position="349"/>
    </location>
</feature>
<dbReference type="RefSeq" id="WP_089833168.1">
    <property type="nucleotide sequence ID" value="NZ_FNBN01000003.1"/>
</dbReference>
<dbReference type="AlphaFoldDB" id="A0A1G7RNJ6"/>
<sequence length="441" mass="48439">MKQPELSRRISLLQATAINMTDMVGIGPFIVLSVVAETMHGPGFLYAWIAGAVLSFIDAMVWSELGATFPKAGGSYNFLKEGFGPKTGKLMSFLFVWQTMIQAPLVIASAAIGFAQYAGYIFPLGFWGTKAVSGGMVLLIVFLLYRNIETIGRISVLLWMGVLVTMVWIISGGITHGHFFEPIKHINDGLELNSAFAAALGFASVKTIYSYLGYYNVCHLGGEIRQPEKNIPRSMLISIAGITVLYLCMNISVASVLPFDRVEHSPFVVSEFIEVLGGATAAKVATILILWVAFASVFSATLGYSRIPYAAAQDGAFFKVFARLHPTKNFPYVSLLFLGAVAFIFSLLFKIKEVISAILAMRIMIQFIAQAVGLILLSRRQGRNFFKWHMPLYPLPVILAIMIWIGIFISTGLHMMLAGATVTMAGIVVYIIKSRLQKRML</sequence>
<evidence type="ECO:0000256" key="4">
    <source>
        <dbReference type="ARBA" id="ARBA00023136"/>
    </source>
</evidence>
<accession>A0A1G7RNJ6</accession>
<comment type="subcellular location">
    <subcellularLocation>
        <location evidence="1">Membrane</location>
        <topology evidence="1">Multi-pass membrane protein</topology>
    </subcellularLocation>
</comment>
<feature type="transmembrane region" description="Helical" evidence="5">
    <location>
        <begin position="355"/>
        <end position="378"/>
    </location>
</feature>
<dbReference type="GO" id="GO:0016020">
    <property type="term" value="C:membrane"/>
    <property type="evidence" value="ECO:0007669"/>
    <property type="project" value="UniProtKB-SubCell"/>
</dbReference>
<dbReference type="STRING" id="104663.SAMN04488121_103543"/>
<dbReference type="PANTHER" id="PTHR11785:SF512">
    <property type="entry name" value="SOBREMESA, ISOFORM B"/>
    <property type="match status" value="1"/>
</dbReference>
<evidence type="ECO:0000256" key="3">
    <source>
        <dbReference type="ARBA" id="ARBA00022989"/>
    </source>
</evidence>
<name>A0A1G7RNJ6_CHIFI</name>
<feature type="transmembrane region" description="Helical" evidence="5">
    <location>
        <begin position="195"/>
        <end position="214"/>
    </location>
</feature>
<dbReference type="GO" id="GO:0015179">
    <property type="term" value="F:L-amino acid transmembrane transporter activity"/>
    <property type="evidence" value="ECO:0007669"/>
    <property type="project" value="TreeGrafter"/>
</dbReference>
<feature type="transmembrane region" description="Helical" evidence="5">
    <location>
        <begin position="90"/>
        <end position="114"/>
    </location>
</feature>
<dbReference type="OrthoDB" id="9810109at2"/>
<feature type="transmembrane region" description="Helical" evidence="5">
    <location>
        <begin position="390"/>
        <end position="409"/>
    </location>
</feature>
<feature type="transmembrane region" description="Helical" evidence="5">
    <location>
        <begin position="120"/>
        <end position="144"/>
    </location>
</feature>
<evidence type="ECO:0000256" key="5">
    <source>
        <dbReference type="SAM" id="Phobius"/>
    </source>
</evidence>